<dbReference type="InterPro" id="IPR012337">
    <property type="entry name" value="RNaseH-like_sf"/>
</dbReference>
<dbReference type="SUPFAM" id="SSF53098">
    <property type="entry name" value="Ribonuclease H-like"/>
    <property type="match status" value="1"/>
</dbReference>
<proteinExistence type="predicted"/>
<dbReference type="InterPro" id="IPR001584">
    <property type="entry name" value="Integrase_cat-core"/>
</dbReference>
<evidence type="ECO:0000313" key="2">
    <source>
        <dbReference type="EMBL" id="TKK66124.1"/>
    </source>
</evidence>
<accession>A0A4U3KWT1</accession>
<gene>
    <name evidence="2" type="ORF">FC093_17865</name>
</gene>
<dbReference type="GO" id="GO:0015074">
    <property type="term" value="P:DNA integration"/>
    <property type="evidence" value="ECO:0007669"/>
    <property type="project" value="InterPro"/>
</dbReference>
<protein>
    <submittedName>
        <fullName evidence="2">Transposase</fullName>
    </submittedName>
</protein>
<feature type="domain" description="Integrase catalytic" evidence="1">
    <location>
        <begin position="18"/>
        <end position="48"/>
    </location>
</feature>
<dbReference type="Pfam" id="PF13683">
    <property type="entry name" value="rve_3"/>
    <property type="match status" value="1"/>
</dbReference>
<reference evidence="2 3" key="1">
    <citation type="submission" date="2019-05" db="EMBL/GenBank/DDBJ databases">
        <title>Panacibacter sp. strain 17mud1-8 Genome sequencing and assembly.</title>
        <authorList>
            <person name="Chhetri G."/>
        </authorList>
    </citation>
    <scope>NUCLEOTIDE SEQUENCE [LARGE SCALE GENOMIC DNA]</scope>
    <source>
        <strain evidence="2 3">17mud1-8</strain>
    </source>
</reference>
<dbReference type="EMBL" id="SZQL01000016">
    <property type="protein sequence ID" value="TKK66124.1"/>
    <property type="molecule type" value="Genomic_DNA"/>
</dbReference>
<evidence type="ECO:0000313" key="3">
    <source>
        <dbReference type="Proteomes" id="UP000305848"/>
    </source>
</evidence>
<sequence>MELSLYPKDFGKRAYDKGVTLDYSRPNKSTDNLFVESFNGLFRDECRNIK</sequence>
<keyword evidence="3" id="KW-1185">Reference proteome</keyword>
<organism evidence="2 3">
    <name type="scientific">Ilyomonas limi</name>
    <dbReference type="NCBI Taxonomy" id="2575867"/>
    <lineage>
        <taxon>Bacteria</taxon>
        <taxon>Pseudomonadati</taxon>
        <taxon>Bacteroidota</taxon>
        <taxon>Chitinophagia</taxon>
        <taxon>Chitinophagales</taxon>
        <taxon>Chitinophagaceae</taxon>
        <taxon>Ilyomonas</taxon>
    </lineage>
</organism>
<dbReference type="Proteomes" id="UP000305848">
    <property type="component" value="Unassembled WGS sequence"/>
</dbReference>
<comment type="caution">
    <text evidence="2">The sequence shown here is derived from an EMBL/GenBank/DDBJ whole genome shotgun (WGS) entry which is preliminary data.</text>
</comment>
<dbReference type="OrthoDB" id="1495855at2"/>
<evidence type="ECO:0000259" key="1">
    <source>
        <dbReference type="Pfam" id="PF13683"/>
    </source>
</evidence>
<name>A0A4U3KWT1_9BACT</name>
<dbReference type="AlphaFoldDB" id="A0A4U3KWT1"/>